<dbReference type="EMBL" id="OY288114">
    <property type="protein sequence ID" value="CAJ0867926.1"/>
    <property type="molecule type" value="Genomic_DNA"/>
</dbReference>
<evidence type="ECO:0008006" key="2">
    <source>
        <dbReference type="Google" id="ProtNLM"/>
    </source>
</evidence>
<evidence type="ECO:0000313" key="1">
    <source>
        <dbReference type="EMBL" id="CAJ0867926.1"/>
    </source>
</evidence>
<organism evidence="1">
    <name type="scientific">freshwater sediment metagenome</name>
    <dbReference type="NCBI Taxonomy" id="556182"/>
    <lineage>
        <taxon>unclassified sequences</taxon>
        <taxon>metagenomes</taxon>
        <taxon>ecological metagenomes</taxon>
    </lineage>
</organism>
<dbReference type="Pfam" id="PF08889">
    <property type="entry name" value="WbqC"/>
    <property type="match status" value="1"/>
</dbReference>
<dbReference type="InterPro" id="IPR014985">
    <property type="entry name" value="WbqC"/>
</dbReference>
<proteinExistence type="predicted"/>
<reference evidence="1" key="1">
    <citation type="submission" date="2023-07" db="EMBL/GenBank/DDBJ databases">
        <authorList>
            <person name="Pelsma A.J. K."/>
        </authorList>
    </citation>
    <scope>NUCLEOTIDE SEQUENCE</scope>
</reference>
<gene>
    <name evidence="1" type="ORF">AMST5_01999</name>
</gene>
<sequence length="251" mass="28215">MYTKKRLVLNQSNYIPWKGYFDLIAASDEFVIFDEVQFTKNDWRNRNRIVLNGKLHWLTIAIKTAGVAKQSIQLAEVSDRGWARVHWETLRQAYRKSPYFAEVGPVLEDTYRQAATTDSLTEINHLFLGVICGLLGVTTGIVRSDAVKRAAETPTQRIIEICKARGATEYLSGPAARAYLQEDQLREAGIALEYADYSGYPEYQQHLPAFEHGVSIVDALFHCGRTGARAMLKSVRAPDSFRVAASPDSAR</sequence>
<accession>A0AA48M0A0</accession>
<dbReference type="AlphaFoldDB" id="A0AA48M0A0"/>
<protein>
    <recommendedName>
        <fullName evidence="2">WbqC-like family protein</fullName>
    </recommendedName>
</protein>
<name>A0AA48M0A0_9ZZZZ</name>